<sequence>MPGSDAPQGAVLEARGIVKRFGSLLANDHIDLAVNRGEVHAVMGENGAGKSTLMSILYGMQQPDAGEILLAGRPVHYRSALDAIAEGMGMVHQAFKLFNSLAVWENVVYGMEPRKGGLIDRRAAVDRVAELATRYQLAVDPSAIVGKLSVGVRQRVEILKALYRDARILILDEPTAVLTPQERDGLFDVIRHLAADGRTILFVTHKLHEVMTVTDRVTVLRDGRVVEKMVTAETSPREIIRAMTGRAVNLTVSKKPASPGAPVLVADGLTVLSEHGRPVVDRATLAIRSGEIVGIAGVAGNGQTELIEALTGLRKPDGGRVGIAGADVTGADVDAHRVAGLAYIPEDRAVTGTARAASATDNLAMGFHRHPPLARRRLLDRRVMAERAREMIARFGIRMASEKTAVGTLSGGNLQKVVVARELSHRAALLIAEQPTRGVDVGAIEFIHAELVAERDRGAAVLLVSAELTEILALADRILVMYEGRILAEVPATEATEERLGLLMAGRLQEAA</sequence>
<dbReference type="PANTHER" id="PTHR43790:SF4">
    <property type="entry name" value="GUANOSINE IMPORT ATP-BINDING PROTEIN NUPO"/>
    <property type="match status" value="1"/>
</dbReference>
<name>A0ABU0M4F2_9HYPH</name>
<dbReference type="CDD" id="cd03215">
    <property type="entry name" value="ABC_Carb_Monos_II"/>
    <property type="match status" value="1"/>
</dbReference>
<dbReference type="PANTHER" id="PTHR43790">
    <property type="entry name" value="CARBOHYDRATE TRANSPORT ATP-BINDING PROTEIN MG119-RELATED"/>
    <property type="match status" value="1"/>
</dbReference>
<keyword evidence="5" id="KW-0813">Transport</keyword>
<organism evidence="5 6">
    <name type="scientific">Kaistia geumhonensis</name>
    <dbReference type="NCBI Taxonomy" id="410839"/>
    <lineage>
        <taxon>Bacteria</taxon>
        <taxon>Pseudomonadati</taxon>
        <taxon>Pseudomonadota</taxon>
        <taxon>Alphaproteobacteria</taxon>
        <taxon>Hyphomicrobiales</taxon>
        <taxon>Kaistiaceae</taxon>
        <taxon>Kaistia</taxon>
    </lineage>
</organism>
<comment type="caution">
    <text evidence="5">The sequence shown here is derived from an EMBL/GenBank/DDBJ whole genome shotgun (WGS) entry which is preliminary data.</text>
</comment>
<evidence type="ECO:0000256" key="1">
    <source>
        <dbReference type="ARBA" id="ARBA00005417"/>
    </source>
</evidence>
<dbReference type="SUPFAM" id="SSF52540">
    <property type="entry name" value="P-loop containing nucleoside triphosphate hydrolases"/>
    <property type="match status" value="2"/>
</dbReference>
<proteinExistence type="inferred from homology"/>
<reference evidence="5 6" key="1">
    <citation type="submission" date="2023-07" db="EMBL/GenBank/DDBJ databases">
        <title>Genomic Encyclopedia of Type Strains, Phase IV (KMG-IV): sequencing the most valuable type-strain genomes for metagenomic binning, comparative biology and taxonomic classification.</title>
        <authorList>
            <person name="Goeker M."/>
        </authorList>
    </citation>
    <scope>NUCLEOTIDE SEQUENCE [LARGE SCALE GENOMIC DNA]</scope>
    <source>
        <strain evidence="5 6">B1-1</strain>
    </source>
</reference>
<dbReference type="InterPro" id="IPR027417">
    <property type="entry name" value="P-loop_NTPase"/>
</dbReference>
<dbReference type="Proteomes" id="UP001223743">
    <property type="component" value="Unassembled WGS sequence"/>
</dbReference>
<evidence type="ECO:0000256" key="2">
    <source>
        <dbReference type="ARBA" id="ARBA00022741"/>
    </source>
</evidence>
<dbReference type="InterPro" id="IPR003593">
    <property type="entry name" value="AAA+_ATPase"/>
</dbReference>
<evidence type="ECO:0000259" key="4">
    <source>
        <dbReference type="PROSITE" id="PS50893"/>
    </source>
</evidence>
<dbReference type="PROSITE" id="PS00211">
    <property type="entry name" value="ABC_TRANSPORTER_1"/>
    <property type="match status" value="1"/>
</dbReference>
<gene>
    <name evidence="5" type="ORF">QO015_001458</name>
</gene>
<dbReference type="EMBL" id="JAUSWJ010000001">
    <property type="protein sequence ID" value="MDQ0515845.1"/>
    <property type="molecule type" value="Genomic_DNA"/>
</dbReference>
<keyword evidence="5" id="KW-0762">Sugar transport</keyword>
<dbReference type="Gene3D" id="3.40.50.300">
    <property type="entry name" value="P-loop containing nucleotide triphosphate hydrolases"/>
    <property type="match status" value="2"/>
</dbReference>
<evidence type="ECO:0000313" key="6">
    <source>
        <dbReference type="Proteomes" id="UP001223743"/>
    </source>
</evidence>
<keyword evidence="2" id="KW-0547">Nucleotide-binding</keyword>
<evidence type="ECO:0000256" key="3">
    <source>
        <dbReference type="ARBA" id="ARBA00022840"/>
    </source>
</evidence>
<dbReference type="CDD" id="cd03216">
    <property type="entry name" value="ABC_Carb_Monos_I"/>
    <property type="match status" value="1"/>
</dbReference>
<feature type="domain" description="ABC transporter" evidence="4">
    <location>
        <begin position="264"/>
        <end position="508"/>
    </location>
</feature>
<evidence type="ECO:0000313" key="5">
    <source>
        <dbReference type="EMBL" id="MDQ0515845.1"/>
    </source>
</evidence>
<keyword evidence="6" id="KW-1185">Reference proteome</keyword>
<feature type="domain" description="ABC transporter" evidence="4">
    <location>
        <begin position="12"/>
        <end position="247"/>
    </location>
</feature>
<dbReference type="InterPro" id="IPR050107">
    <property type="entry name" value="ABC_carbohydrate_import_ATPase"/>
</dbReference>
<keyword evidence="3 5" id="KW-0067">ATP-binding</keyword>
<protein>
    <submittedName>
        <fullName evidence="5">Simple sugar transport system ATP-binding protein</fullName>
    </submittedName>
</protein>
<dbReference type="SMART" id="SM00382">
    <property type="entry name" value="AAA"/>
    <property type="match status" value="2"/>
</dbReference>
<dbReference type="InterPro" id="IPR017871">
    <property type="entry name" value="ABC_transporter-like_CS"/>
</dbReference>
<comment type="similarity">
    <text evidence="1">Belongs to the ABC transporter superfamily.</text>
</comment>
<dbReference type="Pfam" id="PF00005">
    <property type="entry name" value="ABC_tran"/>
    <property type="match status" value="2"/>
</dbReference>
<dbReference type="GO" id="GO:0005524">
    <property type="term" value="F:ATP binding"/>
    <property type="evidence" value="ECO:0007669"/>
    <property type="project" value="UniProtKB-KW"/>
</dbReference>
<dbReference type="RefSeq" id="WP_266280391.1">
    <property type="nucleotide sequence ID" value="NZ_JAPKNF010000001.1"/>
</dbReference>
<dbReference type="InterPro" id="IPR003439">
    <property type="entry name" value="ABC_transporter-like_ATP-bd"/>
</dbReference>
<dbReference type="PROSITE" id="PS50893">
    <property type="entry name" value="ABC_TRANSPORTER_2"/>
    <property type="match status" value="2"/>
</dbReference>
<accession>A0ABU0M4F2</accession>